<evidence type="ECO:0000256" key="2">
    <source>
        <dbReference type="ARBA" id="ARBA00022448"/>
    </source>
</evidence>
<evidence type="ECO:0000256" key="1">
    <source>
        <dbReference type="ARBA" id="ARBA00008520"/>
    </source>
</evidence>
<protein>
    <submittedName>
        <fullName evidence="5">Extracellular solute-binding protein</fullName>
    </submittedName>
</protein>
<feature type="chain" id="PRO_5038656122" evidence="4">
    <location>
        <begin position="23"/>
        <end position="415"/>
    </location>
</feature>
<keyword evidence="6" id="KW-1185">Reference proteome</keyword>
<gene>
    <name evidence="5" type="ORF">ETD85_44725</name>
</gene>
<evidence type="ECO:0000256" key="4">
    <source>
        <dbReference type="SAM" id="SignalP"/>
    </source>
</evidence>
<evidence type="ECO:0000313" key="5">
    <source>
        <dbReference type="EMBL" id="TMR25799.1"/>
    </source>
</evidence>
<dbReference type="Proteomes" id="UP000306628">
    <property type="component" value="Unassembled WGS sequence"/>
</dbReference>
<evidence type="ECO:0000256" key="3">
    <source>
        <dbReference type="ARBA" id="ARBA00022729"/>
    </source>
</evidence>
<dbReference type="PROSITE" id="PS51257">
    <property type="entry name" value="PROKAR_LIPOPROTEIN"/>
    <property type="match status" value="1"/>
</dbReference>
<keyword evidence="2" id="KW-0813">Transport</keyword>
<dbReference type="PANTHER" id="PTHR30061:SF50">
    <property type="entry name" value="MALTOSE_MALTODEXTRIN-BINDING PERIPLASMIC PROTEIN"/>
    <property type="match status" value="1"/>
</dbReference>
<dbReference type="InterPro" id="IPR006059">
    <property type="entry name" value="SBP"/>
</dbReference>
<dbReference type="GO" id="GO:0015768">
    <property type="term" value="P:maltose transport"/>
    <property type="evidence" value="ECO:0007669"/>
    <property type="project" value="TreeGrafter"/>
</dbReference>
<keyword evidence="3 4" id="KW-0732">Signal</keyword>
<comment type="similarity">
    <text evidence="1">Belongs to the bacterial solute-binding protein 1 family.</text>
</comment>
<dbReference type="Gene3D" id="3.40.190.10">
    <property type="entry name" value="Periplasmic binding protein-like II"/>
    <property type="match status" value="2"/>
</dbReference>
<dbReference type="GO" id="GO:0042956">
    <property type="term" value="P:maltodextrin transmembrane transport"/>
    <property type="evidence" value="ECO:0007669"/>
    <property type="project" value="TreeGrafter"/>
</dbReference>
<dbReference type="SUPFAM" id="SSF53850">
    <property type="entry name" value="Periplasmic binding protein-like II"/>
    <property type="match status" value="1"/>
</dbReference>
<organism evidence="5 6">
    <name type="scientific">Nonomuraea zeae</name>
    <dbReference type="NCBI Taxonomy" id="1642303"/>
    <lineage>
        <taxon>Bacteria</taxon>
        <taxon>Bacillati</taxon>
        <taxon>Actinomycetota</taxon>
        <taxon>Actinomycetes</taxon>
        <taxon>Streptosporangiales</taxon>
        <taxon>Streptosporangiaceae</taxon>
        <taxon>Nonomuraea</taxon>
    </lineage>
</organism>
<dbReference type="GO" id="GO:1901982">
    <property type="term" value="F:maltose binding"/>
    <property type="evidence" value="ECO:0007669"/>
    <property type="project" value="TreeGrafter"/>
</dbReference>
<accession>A0A5S4FYM8</accession>
<dbReference type="AlphaFoldDB" id="A0A5S4FYM8"/>
<comment type="caution">
    <text evidence="5">The sequence shown here is derived from an EMBL/GenBank/DDBJ whole genome shotgun (WGS) entry which is preliminary data.</text>
</comment>
<name>A0A5S4FYM8_9ACTN</name>
<dbReference type="Pfam" id="PF13416">
    <property type="entry name" value="SBP_bac_8"/>
    <property type="match status" value="1"/>
</dbReference>
<sequence length="415" mass="42369">MGSASRRRCAAGVGLAAAGVLAGCSSPGDGGGGDPAAETYTVWDPYAQYGAGSEWGKLLERCGAGAGVAVARTGLETTDLTNRTMLAAQQGQAPDVLVVDNPMVSTLAAAGILTTTEQIGVATTGIEPNLLAAGQLGGRTYGVPIGANTLALYYNKAVLDQAGVDPGAVRDWASLTAALEKVRASGKRGITFSAAGTEEGSFQFLPWFWGAGARLTKLDSQRGVAAAALWTAWVRRGYAPGSVLSNTQTASWREFATGGFGFGENGTWQLADARRLGFEYGTIPIPAQAGGIAPGPIGGEFVTVPVQGDTARYAVSRQLVTCLTGPGHADVTDATLSYVSASAAGQARQAAAQPELRVWVDAVRAAKSRTGGSLGTNYPKISEPMWGAVQASLSRAKSPRAAMTEAQAAAAAAIR</sequence>
<dbReference type="OrthoDB" id="366726at2"/>
<feature type="signal peptide" evidence="4">
    <location>
        <begin position="1"/>
        <end position="22"/>
    </location>
</feature>
<proteinExistence type="inferred from homology"/>
<evidence type="ECO:0000313" key="6">
    <source>
        <dbReference type="Proteomes" id="UP000306628"/>
    </source>
</evidence>
<reference evidence="5 6" key="1">
    <citation type="submission" date="2019-05" db="EMBL/GenBank/DDBJ databases">
        <title>Draft genome sequence of Nonomuraea zeae DSM 100528.</title>
        <authorList>
            <person name="Saricaoglu S."/>
            <person name="Isik K."/>
        </authorList>
    </citation>
    <scope>NUCLEOTIDE SEQUENCE [LARGE SCALE GENOMIC DNA]</scope>
    <source>
        <strain evidence="5 6">DSM 100528</strain>
    </source>
</reference>
<dbReference type="EMBL" id="VCKX01000221">
    <property type="protein sequence ID" value="TMR25799.1"/>
    <property type="molecule type" value="Genomic_DNA"/>
</dbReference>
<dbReference type="GO" id="GO:0055052">
    <property type="term" value="C:ATP-binding cassette (ABC) transporter complex, substrate-binding subunit-containing"/>
    <property type="evidence" value="ECO:0007669"/>
    <property type="project" value="TreeGrafter"/>
</dbReference>
<dbReference type="PANTHER" id="PTHR30061">
    <property type="entry name" value="MALTOSE-BINDING PERIPLASMIC PROTEIN"/>
    <property type="match status" value="1"/>
</dbReference>